<dbReference type="AlphaFoldDB" id="A0A6I9SVE6"/>
<keyword evidence="2 6" id="KW-0479">Metal-binding</keyword>
<keyword evidence="4 6" id="KW-0862">Zinc</keyword>
<dbReference type="Proteomes" id="UP000504604">
    <property type="component" value="Linkage group LG3"/>
</dbReference>
<proteinExistence type="inferred from homology"/>
<dbReference type="Gramene" id="SIN_1021901.t">
    <property type="protein sequence ID" value="SIN_1021901.t.cds1"/>
    <property type="gene ID" value="SIN_1021901"/>
</dbReference>
<dbReference type="InterPro" id="IPR006564">
    <property type="entry name" value="Znf_PMZ"/>
</dbReference>
<keyword evidence="3 5" id="KW-0863">Zinc-finger</keyword>
<gene>
    <name evidence="9 10" type="primary">LOC105158365</name>
</gene>
<evidence type="ECO:0000256" key="3">
    <source>
        <dbReference type="ARBA" id="ARBA00022771"/>
    </source>
</evidence>
<accession>A0A6I9SVE6</accession>
<evidence type="ECO:0000313" key="8">
    <source>
        <dbReference type="Proteomes" id="UP000504604"/>
    </source>
</evidence>
<evidence type="ECO:0000256" key="6">
    <source>
        <dbReference type="RuleBase" id="RU367018"/>
    </source>
</evidence>
<comment type="similarity">
    <text evidence="1 6">Belongs to the FHY3/FAR1 family.</text>
</comment>
<dbReference type="RefSeq" id="XP_011073405.1">
    <property type="nucleotide sequence ID" value="XM_011075103.2"/>
</dbReference>
<comment type="subcellular location">
    <subcellularLocation>
        <location evidence="6">Nucleus</location>
    </subcellularLocation>
</comment>
<evidence type="ECO:0000313" key="10">
    <source>
        <dbReference type="RefSeq" id="XP_011073406.1"/>
    </source>
</evidence>
<keyword evidence="6" id="KW-0539">Nucleus</keyword>
<feature type="domain" description="SWIM-type" evidence="7">
    <location>
        <begin position="552"/>
        <end position="588"/>
    </location>
</feature>
<dbReference type="InterPro" id="IPR031052">
    <property type="entry name" value="FHY3/FAR1"/>
</dbReference>
<evidence type="ECO:0000256" key="2">
    <source>
        <dbReference type="ARBA" id="ARBA00022723"/>
    </source>
</evidence>
<evidence type="ECO:0000256" key="4">
    <source>
        <dbReference type="ARBA" id="ARBA00022833"/>
    </source>
</evidence>
<dbReference type="OrthoDB" id="1938913at2759"/>
<organism evidence="8 9">
    <name type="scientific">Sesamum indicum</name>
    <name type="common">Oriental sesame</name>
    <name type="synonym">Sesamum orientale</name>
    <dbReference type="NCBI Taxonomy" id="4182"/>
    <lineage>
        <taxon>Eukaryota</taxon>
        <taxon>Viridiplantae</taxon>
        <taxon>Streptophyta</taxon>
        <taxon>Embryophyta</taxon>
        <taxon>Tracheophyta</taxon>
        <taxon>Spermatophyta</taxon>
        <taxon>Magnoliopsida</taxon>
        <taxon>eudicotyledons</taxon>
        <taxon>Gunneridae</taxon>
        <taxon>Pentapetalae</taxon>
        <taxon>asterids</taxon>
        <taxon>lamiids</taxon>
        <taxon>Lamiales</taxon>
        <taxon>Pedaliaceae</taxon>
        <taxon>Sesamum</taxon>
    </lineage>
</organism>
<dbReference type="RefSeq" id="XP_011073406.1">
    <property type="nucleotide sequence ID" value="XM_011075104.2"/>
</dbReference>
<dbReference type="PANTHER" id="PTHR31669:SF236">
    <property type="entry name" value="PROTEIN FAR1-RELATED SEQUENCE"/>
    <property type="match status" value="1"/>
</dbReference>
<dbReference type="PANTHER" id="PTHR31669">
    <property type="entry name" value="PROTEIN FAR1-RELATED SEQUENCE 10-RELATED"/>
    <property type="match status" value="1"/>
</dbReference>
<evidence type="ECO:0000259" key="7">
    <source>
        <dbReference type="PROSITE" id="PS50966"/>
    </source>
</evidence>
<dbReference type="GeneID" id="105158365"/>
<dbReference type="GO" id="GO:0005634">
    <property type="term" value="C:nucleus"/>
    <property type="evidence" value="ECO:0007669"/>
    <property type="project" value="UniProtKB-SubCell"/>
</dbReference>
<protein>
    <recommendedName>
        <fullName evidence="6">Protein FAR1-RELATED SEQUENCE</fullName>
    </recommendedName>
</protein>
<evidence type="ECO:0000256" key="1">
    <source>
        <dbReference type="ARBA" id="ARBA00005889"/>
    </source>
</evidence>
<reference evidence="9 10" key="1">
    <citation type="submission" date="2025-04" db="UniProtKB">
        <authorList>
            <consortium name="RefSeq"/>
        </authorList>
    </citation>
    <scope>IDENTIFICATION</scope>
</reference>
<dbReference type="KEGG" id="sind:105158365"/>
<sequence>MDEVSLNGEAAYDDEAEGFEIDGECAMTEYVGQTGNVLLGENPLPPAVGMEFESYDDVYYFYNCYAKQQGFGVRVSNTWYRKSKERYRGKLSCSSAGFKKRSEASRPRPETRTGCPAMVKFRLMENKRWRIIEVELEHNHLTSSTSSKFYKSHRIMDLGSKRPLPIDGSEEVRKIRLFRTVVIDTEDNGFSSFDEGDFRNNIDQSDDKLNLKQGDTQEMLDFFTRMQLGSPSFFYVMDINEKGCLRNTFWAETRSRPAYGYFGDVIFIDTTTLIEKYEVPLVLFTGVNHHAQPMSLGCGLVSSQTVESFTWLFRAWLTYMVGRPPQTVITSQCKALQNAISEVFPRAFHCLSLTNIMKKVPSELGRLEEYDAIRKAFTRAVYHSSRVDEFEAAWEEMVQSYRLMDHKWLQMLYEDRKRWIPVYLKEVFLAGMFTVKENERLTSPFEEYLSPHTSLKQFFSSYDRALLEINQRETISDLESKNSNSMLKSRFYFELQLSRLYTNCIFKKFQDEIEGMYTCYSIRQMNIDGSIVTYIVKEDIQVEENWRETRDFKVTYNASDAEVLCACGLFNFRGYLCRHALSVINQIGLEEIPPRYILARWRKDINRSYIFNHGWNGIDVNNPVHRYDNLYKCAIKVVEEGRQSHDRYKFTSQSLDEILNKVRI</sequence>
<evidence type="ECO:0000256" key="5">
    <source>
        <dbReference type="PROSITE-ProRule" id="PRU00325"/>
    </source>
</evidence>
<dbReference type="Pfam" id="PF10551">
    <property type="entry name" value="MULE"/>
    <property type="match status" value="1"/>
</dbReference>
<dbReference type="SMART" id="SM00575">
    <property type="entry name" value="ZnF_PMZ"/>
    <property type="match status" value="1"/>
</dbReference>
<keyword evidence="8" id="KW-1185">Reference proteome</keyword>
<dbReference type="GO" id="GO:0008270">
    <property type="term" value="F:zinc ion binding"/>
    <property type="evidence" value="ECO:0007669"/>
    <property type="project" value="UniProtKB-UniRule"/>
</dbReference>
<dbReference type="InterPro" id="IPR004330">
    <property type="entry name" value="FAR1_DNA_bnd_dom"/>
</dbReference>
<name>A0A6I9SVE6_SESIN</name>
<dbReference type="Pfam" id="PF03101">
    <property type="entry name" value="FAR1"/>
    <property type="match status" value="1"/>
</dbReference>
<evidence type="ECO:0000313" key="9">
    <source>
        <dbReference type="RefSeq" id="XP_011073405.1"/>
    </source>
</evidence>
<dbReference type="InterPro" id="IPR018289">
    <property type="entry name" value="MULE_transposase_dom"/>
</dbReference>
<dbReference type="Pfam" id="PF04434">
    <property type="entry name" value="SWIM"/>
    <property type="match status" value="1"/>
</dbReference>
<comment type="function">
    <text evidence="6">Putative transcription activator involved in regulating light control of development.</text>
</comment>
<dbReference type="PROSITE" id="PS50966">
    <property type="entry name" value="ZF_SWIM"/>
    <property type="match status" value="1"/>
</dbReference>
<dbReference type="InterPro" id="IPR007527">
    <property type="entry name" value="Znf_SWIM"/>
</dbReference>
<dbReference type="GO" id="GO:0006355">
    <property type="term" value="P:regulation of DNA-templated transcription"/>
    <property type="evidence" value="ECO:0007669"/>
    <property type="project" value="UniProtKB-UniRule"/>
</dbReference>